<feature type="non-terminal residue" evidence="1">
    <location>
        <position position="1"/>
    </location>
</feature>
<proteinExistence type="predicted"/>
<sequence>LARFVRKGYVPSDKAAELHVWEMSAEYMYTIRSTRIARPGEPSVVTYVNLMSDVPLTVEAIETEAWERSFGQSPPLPGEEREFMLETAIRRVPE</sequence>
<dbReference type="EMBL" id="BARU01026336">
    <property type="protein sequence ID" value="GAH75786.1"/>
    <property type="molecule type" value="Genomic_DNA"/>
</dbReference>
<gene>
    <name evidence="1" type="ORF">S03H2_42321</name>
</gene>
<reference evidence="1" key="1">
    <citation type="journal article" date="2014" name="Front. Microbiol.">
        <title>High frequency of phylogenetically diverse reductive dehalogenase-homologous genes in deep subseafloor sedimentary metagenomes.</title>
        <authorList>
            <person name="Kawai M."/>
            <person name="Futagami T."/>
            <person name="Toyoda A."/>
            <person name="Takaki Y."/>
            <person name="Nishi S."/>
            <person name="Hori S."/>
            <person name="Arai W."/>
            <person name="Tsubouchi T."/>
            <person name="Morono Y."/>
            <person name="Uchiyama I."/>
            <person name="Ito T."/>
            <person name="Fujiyama A."/>
            <person name="Inagaki F."/>
            <person name="Takami H."/>
        </authorList>
    </citation>
    <scope>NUCLEOTIDE SEQUENCE</scope>
    <source>
        <strain evidence="1">Expedition CK06-06</strain>
    </source>
</reference>
<dbReference type="AlphaFoldDB" id="X1I051"/>
<evidence type="ECO:0000313" key="1">
    <source>
        <dbReference type="EMBL" id="GAH75786.1"/>
    </source>
</evidence>
<accession>X1I051</accession>
<comment type="caution">
    <text evidence="1">The sequence shown here is derived from an EMBL/GenBank/DDBJ whole genome shotgun (WGS) entry which is preliminary data.</text>
</comment>
<organism evidence="1">
    <name type="scientific">marine sediment metagenome</name>
    <dbReference type="NCBI Taxonomy" id="412755"/>
    <lineage>
        <taxon>unclassified sequences</taxon>
        <taxon>metagenomes</taxon>
        <taxon>ecological metagenomes</taxon>
    </lineage>
</organism>
<protein>
    <submittedName>
        <fullName evidence="1">Uncharacterized protein</fullName>
    </submittedName>
</protein>
<name>X1I051_9ZZZZ</name>